<feature type="transmembrane region" description="Helical" evidence="8">
    <location>
        <begin position="378"/>
        <end position="397"/>
    </location>
</feature>
<name>A0A0M8JQF5_9CHLR</name>
<dbReference type="EMBL" id="DF967975">
    <property type="protein sequence ID" value="GAP19268.1"/>
    <property type="molecule type" value="Genomic_DNA"/>
</dbReference>
<dbReference type="InterPro" id="IPR050297">
    <property type="entry name" value="LipidA_mod_glycosyltrf_83"/>
</dbReference>
<evidence type="ECO:0000313" key="10">
    <source>
        <dbReference type="EMBL" id="GAP19268.1"/>
    </source>
</evidence>
<evidence type="ECO:0000256" key="7">
    <source>
        <dbReference type="ARBA" id="ARBA00023136"/>
    </source>
</evidence>
<reference evidence="10" key="1">
    <citation type="journal article" date="2015" name="Genome Announc.">
        <title>Draft Genome Sequences of Anaerolinea thermolimosa IMO-1, Bellilinea caldifistulae GOMI-1, Leptolinea tardivitalis YMTK-2, Levilinea saccharolytica KIBI-1, Longilinea arvoryzae KOME-1, Previously Described as Members of the Class Anaerolineae (Chloroflexi).</title>
        <authorList>
            <person name="Matsuura N."/>
            <person name="Tourlousse M.D."/>
            <person name="Ohashi A."/>
            <person name="Hugenholtz P."/>
            <person name="Sekiguchi Y."/>
        </authorList>
    </citation>
    <scope>NUCLEOTIDE SEQUENCE</scope>
    <source>
        <strain evidence="10">KIBI-1</strain>
    </source>
</reference>
<evidence type="ECO:0000259" key="9">
    <source>
        <dbReference type="Pfam" id="PF13231"/>
    </source>
</evidence>
<feature type="transmembrane region" description="Helical" evidence="8">
    <location>
        <begin position="273"/>
        <end position="289"/>
    </location>
</feature>
<feature type="domain" description="Glycosyltransferase RgtA/B/C/D-like" evidence="9">
    <location>
        <begin position="162"/>
        <end position="312"/>
    </location>
</feature>
<keyword evidence="4 10" id="KW-0808">Transferase</keyword>
<keyword evidence="6 8" id="KW-1133">Transmembrane helix</keyword>
<protein>
    <submittedName>
        <fullName evidence="10">4-amino-4-deoxy-L-arabinose transferase</fullName>
    </submittedName>
</protein>
<feature type="transmembrane region" description="Helical" evidence="8">
    <location>
        <begin position="93"/>
        <end position="110"/>
    </location>
</feature>
<dbReference type="PANTHER" id="PTHR33908">
    <property type="entry name" value="MANNOSYLTRANSFERASE YKCB-RELATED"/>
    <property type="match status" value="1"/>
</dbReference>
<feature type="transmembrane region" description="Helical" evidence="8">
    <location>
        <begin position="427"/>
        <end position="445"/>
    </location>
</feature>
<keyword evidence="3" id="KW-0328">Glycosyltransferase</keyword>
<feature type="transmembrane region" description="Helical" evidence="8">
    <location>
        <begin position="251"/>
        <end position="267"/>
    </location>
</feature>
<keyword evidence="7 8" id="KW-0472">Membrane</keyword>
<feature type="transmembrane region" description="Helical" evidence="8">
    <location>
        <begin position="296"/>
        <end position="316"/>
    </location>
</feature>
<dbReference type="Pfam" id="PF13231">
    <property type="entry name" value="PMT_2"/>
    <property type="match status" value="1"/>
</dbReference>
<feature type="transmembrane region" description="Helical" evidence="8">
    <location>
        <begin position="404"/>
        <end position="421"/>
    </location>
</feature>
<dbReference type="GO" id="GO:0005886">
    <property type="term" value="C:plasma membrane"/>
    <property type="evidence" value="ECO:0007669"/>
    <property type="project" value="UniProtKB-SubCell"/>
</dbReference>
<comment type="subcellular location">
    <subcellularLocation>
        <location evidence="1">Cell membrane</location>
        <topology evidence="1">Multi-pass membrane protein</topology>
    </subcellularLocation>
</comment>
<evidence type="ECO:0000256" key="3">
    <source>
        <dbReference type="ARBA" id="ARBA00022676"/>
    </source>
</evidence>
<gene>
    <name evidence="10" type="ORF">LSAC_03169</name>
</gene>
<dbReference type="RefSeq" id="WP_062419559.1">
    <property type="nucleotide sequence ID" value="NZ_BBXZ01000171.1"/>
</dbReference>
<accession>A0A0M8JQF5</accession>
<feature type="transmembrane region" description="Helical" evidence="8">
    <location>
        <begin position="202"/>
        <end position="220"/>
    </location>
</feature>
<evidence type="ECO:0000256" key="8">
    <source>
        <dbReference type="SAM" id="Phobius"/>
    </source>
</evidence>
<feature type="transmembrane region" description="Helical" evidence="8">
    <location>
        <begin position="226"/>
        <end position="244"/>
    </location>
</feature>
<sequence length="756" mass="84720">MNPKPPSQDSTEPEAVELAAGRARVRLLIQAPPGTRVRVTLEAEDTPDGLAVQAQAEPDRPHVFSAAWEALAAGVQRVSAWVQRAGAEKHLEFGLLGLTLAVYLLTRFIGLEQYPIYFFTDEAVQTVLAQDFLRDGLRGSDKILLPTYFLNSYQYNLSLSVYVQVLPYLLLGKAIWITRGVPALLSVLACLWVALTLRRVFHLPHAWAGALLLSITPAWFLHSRTAFETSLAVTFLAGFVYYYLRYRTGHPRALLLAALMGALTFYSYAPTRLAIGLAAVFLLLSDAAYHWQQRKWVGWAFLLTLLLALPLLRFQLAHPTENLNHLRVLNSYWIQPISLSAKLGQFFSEYARGLNPMYWYLPNTVDLERHTMKGYGHLLRFTLPFLLVGLGAALWKIRSAPHRALLLVLLAAPSGAALVALGITRALVMVIPAALLSGLGLCLLLQWIEKRWRVPRTALAVLTFALLAGVNVYMLRDALVNGPLWFRDYGLGGMQYGAKQLVAAIDEYQNQNPGARLIVSPSWANGTDTILRFFYPEDLPYQMGSIEGYLYEIQPLDEQTVFVMIPQEFKMVNANPKFTDVRVEKTVPTPDGLTGFYFVRLRYADNIQEILESERQARQALREGEIRLGGLTLPVRYSYLDMGEIGQLFDGDENTLVRTLEANPLRLQITMNEQIRLSGVEARIGGTATEVTATLVDAAGQVLAQQQISAADDPNPRWVSLRFNQAYTPAALWLDVRSLHDGEPAHVHLWEVRWQE</sequence>
<keyword evidence="5 8" id="KW-0812">Transmembrane</keyword>
<evidence type="ECO:0000256" key="1">
    <source>
        <dbReference type="ARBA" id="ARBA00004651"/>
    </source>
</evidence>
<evidence type="ECO:0000256" key="4">
    <source>
        <dbReference type="ARBA" id="ARBA00022679"/>
    </source>
</evidence>
<dbReference type="GO" id="GO:0010041">
    <property type="term" value="P:response to iron(III) ion"/>
    <property type="evidence" value="ECO:0007669"/>
    <property type="project" value="TreeGrafter"/>
</dbReference>
<evidence type="ECO:0000256" key="5">
    <source>
        <dbReference type="ARBA" id="ARBA00022692"/>
    </source>
</evidence>
<dbReference type="GO" id="GO:0016763">
    <property type="term" value="F:pentosyltransferase activity"/>
    <property type="evidence" value="ECO:0007669"/>
    <property type="project" value="TreeGrafter"/>
</dbReference>
<proteinExistence type="predicted"/>
<dbReference type="AlphaFoldDB" id="A0A0M8JQF5"/>
<feature type="transmembrane region" description="Helical" evidence="8">
    <location>
        <begin position="174"/>
        <end position="195"/>
    </location>
</feature>
<dbReference type="GO" id="GO:0009103">
    <property type="term" value="P:lipopolysaccharide biosynthetic process"/>
    <property type="evidence" value="ECO:0007669"/>
    <property type="project" value="UniProtKB-ARBA"/>
</dbReference>
<keyword evidence="2" id="KW-1003">Cell membrane</keyword>
<organism evidence="10">
    <name type="scientific">Levilinea saccharolytica</name>
    <dbReference type="NCBI Taxonomy" id="229921"/>
    <lineage>
        <taxon>Bacteria</taxon>
        <taxon>Bacillati</taxon>
        <taxon>Chloroflexota</taxon>
        <taxon>Anaerolineae</taxon>
        <taxon>Anaerolineales</taxon>
        <taxon>Anaerolineaceae</taxon>
        <taxon>Levilinea</taxon>
    </lineage>
</organism>
<evidence type="ECO:0000256" key="2">
    <source>
        <dbReference type="ARBA" id="ARBA00022475"/>
    </source>
</evidence>
<dbReference type="PANTHER" id="PTHR33908:SF3">
    <property type="entry name" value="UNDECAPRENYL PHOSPHATE-ALPHA-4-AMINO-4-DEOXY-L-ARABINOSE ARABINOSYL TRANSFERASE"/>
    <property type="match status" value="1"/>
</dbReference>
<feature type="transmembrane region" description="Helical" evidence="8">
    <location>
        <begin position="457"/>
        <end position="475"/>
    </location>
</feature>
<dbReference type="InterPro" id="IPR038731">
    <property type="entry name" value="RgtA/B/C-like"/>
</dbReference>
<evidence type="ECO:0000256" key="6">
    <source>
        <dbReference type="ARBA" id="ARBA00022989"/>
    </source>
</evidence>